<evidence type="ECO:0000259" key="10">
    <source>
        <dbReference type="Pfam" id="PF22572"/>
    </source>
</evidence>
<feature type="signal peptide" evidence="9">
    <location>
        <begin position="1"/>
        <end position="21"/>
    </location>
</feature>
<evidence type="ECO:0000256" key="8">
    <source>
        <dbReference type="ARBA" id="ARBA00023224"/>
    </source>
</evidence>
<dbReference type="AlphaFoldDB" id="A0A8S4Q7T4"/>
<gene>
    <name evidence="11" type="ORF">OFUS_LOCUS23863</name>
</gene>
<dbReference type="GO" id="GO:0005886">
    <property type="term" value="C:plasma membrane"/>
    <property type="evidence" value="ECO:0007669"/>
    <property type="project" value="UniProtKB-SubCell"/>
</dbReference>
<dbReference type="CDD" id="cd12913">
    <property type="entry name" value="PDC1_MCP_like"/>
    <property type="match status" value="1"/>
</dbReference>
<dbReference type="GO" id="GO:0004930">
    <property type="term" value="F:G protein-coupled receptor activity"/>
    <property type="evidence" value="ECO:0007669"/>
    <property type="project" value="UniProtKB-KW"/>
</dbReference>
<sequence>METIKLNTLVCLFCLLGAVIGQGAYDWMTYDAFDEINDRMDAITPENCRAKPVAELMLNPDSVAQKPVSNKLLSQLIYPNRTCLLHLHNMALNRAYFYSYMNQALNETKTEFHMQPGLMYYYMSAEADVAANPGCINGSAIMWDNHYTYANWYTNLEFNHTLPLFGARAWRFDDYNEPTNWLREPTNYTINIEDYGAGQGSNYSNSDYKLNEWYNMWMPDADSSLDSLRKHTYDVAVHFSNQTGEFINKEGYEGRAFFGPSSPGQREIEHLPVKYTAPYYDCGRSNKWIISATSPVLDYVPRYIFNWTDLSRQRFVGAIVMDTDFLKIDLNPCPAGQGNPPPNMFQNIARCDPTTQCEPHHGWGFKRGGYNCACRPGYRYPAFQNGPYEGVDIERATNTEHERGFQCLETGWKQTLPNLDGERPVDTGVIPGLGRKKRAINSRKHVESDLVKSRKKRTMLKSRTKRKTPVSLKETFIEAMNVVIKPEIEVKERARRHIVSKRALPKPEEKITKEAPKVKRSFVPRYERDTSKHRVKRDFFDAEAFERFQRIDNHRLQVKADNCHLMTKDDLFLPGDVAYGADEQLQNQARTALRMAHFISNFMENIDFYEEYGTLRGDRPLNYEQLFGEVMANVMADYKIHGSGIFFDTDKFVNLDGTTRQYFGPYAYKASGTRTKVVDFAGFDGEPYINDDWFVNIKERWQSNVYGLKKWTTKALVRSDLKGTALNRFEHYPMFYRAPALDDGQWSKPYFDCGGHTGINDWVITYSVPFFGMNSLRTHIEFKGVATVDVLLAELDIHQCPMPFHVPNAFKSTARCHYESTRCVHLPGKKFNKGSYKCECRQGYEYPFNDRAWYYDGQTMESEYNKMIAAEKGESNPDEVRHRFHTLKCRPASAPRIAGSSILLLVIAAVIHMMH</sequence>
<feature type="domain" description="GPR158/179 extracellular" evidence="10">
    <location>
        <begin position="274"/>
        <end position="378"/>
    </location>
</feature>
<evidence type="ECO:0000256" key="7">
    <source>
        <dbReference type="ARBA" id="ARBA00023180"/>
    </source>
</evidence>
<dbReference type="InterPro" id="IPR054714">
    <property type="entry name" value="GPR158_179_extracellular"/>
</dbReference>
<evidence type="ECO:0000256" key="4">
    <source>
        <dbReference type="ARBA" id="ARBA00022729"/>
    </source>
</evidence>
<comment type="similarity">
    <text evidence="2">Belongs to the G-protein coupled receptor 3 family.</text>
</comment>
<evidence type="ECO:0000256" key="5">
    <source>
        <dbReference type="ARBA" id="ARBA00023040"/>
    </source>
</evidence>
<keyword evidence="5" id="KW-0297">G-protein coupled receptor</keyword>
<evidence type="ECO:0000313" key="11">
    <source>
        <dbReference type="EMBL" id="CAH1799902.1"/>
    </source>
</evidence>
<keyword evidence="7" id="KW-0325">Glycoprotein</keyword>
<keyword evidence="6" id="KW-0675">Receptor</keyword>
<keyword evidence="8" id="KW-0807">Transducer</keyword>
<comment type="subcellular location">
    <subcellularLocation>
        <location evidence="1">Cell membrane</location>
        <topology evidence="1">Multi-pass membrane protein</topology>
    </subcellularLocation>
</comment>
<accession>A0A8S4Q7T4</accession>
<dbReference type="InterPro" id="IPR043458">
    <property type="entry name" value="GPR158/179"/>
</dbReference>
<evidence type="ECO:0000256" key="6">
    <source>
        <dbReference type="ARBA" id="ARBA00023170"/>
    </source>
</evidence>
<dbReference type="EMBL" id="CAIIXF020000011">
    <property type="protein sequence ID" value="CAH1799902.1"/>
    <property type="molecule type" value="Genomic_DNA"/>
</dbReference>
<dbReference type="PANTHER" id="PTHR32546">
    <property type="entry name" value="G-PROTEIN COUPLED RECEPTOR 158-RELATED"/>
    <property type="match status" value="1"/>
</dbReference>
<dbReference type="Proteomes" id="UP000749559">
    <property type="component" value="Unassembled WGS sequence"/>
</dbReference>
<keyword evidence="3" id="KW-0472">Membrane</keyword>
<evidence type="ECO:0000256" key="9">
    <source>
        <dbReference type="SAM" id="SignalP"/>
    </source>
</evidence>
<comment type="caution">
    <text evidence="11">The sequence shown here is derived from an EMBL/GenBank/DDBJ whole genome shotgun (WGS) entry which is preliminary data.</text>
</comment>
<feature type="domain" description="GPR158/179 extracellular" evidence="10">
    <location>
        <begin position="745"/>
        <end position="844"/>
    </location>
</feature>
<feature type="chain" id="PRO_5035893562" description="GPR158/179 extracellular domain-containing protein" evidence="9">
    <location>
        <begin position="22"/>
        <end position="915"/>
    </location>
</feature>
<name>A0A8S4Q7T4_OWEFU</name>
<keyword evidence="4 9" id="KW-0732">Signal</keyword>
<dbReference type="Pfam" id="PF22572">
    <property type="entry name" value="GPR158_179_EC"/>
    <property type="match status" value="2"/>
</dbReference>
<keyword evidence="12" id="KW-1185">Reference proteome</keyword>
<dbReference type="PANTHER" id="PTHR32546:SF26">
    <property type="entry name" value="SMOG, ISOFORM D"/>
    <property type="match status" value="1"/>
</dbReference>
<organism evidence="11 12">
    <name type="scientific">Owenia fusiformis</name>
    <name type="common">Polychaete worm</name>
    <dbReference type="NCBI Taxonomy" id="6347"/>
    <lineage>
        <taxon>Eukaryota</taxon>
        <taxon>Metazoa</taxon>
        <taxon>Spiralia</taxon>
        <taxon>Lophotrochozoa</taxon>
        <taxon>Annelida</taxon>
        <taxon>Polychaeta</taxon>
        <taxon>Sedentaria</taxon>
        <taxon>Canalipalpata</taxon>
        <taxon>Sabellida</taxon>
        <taxon>Oweniida</taxon>
        <taxon>Oweniidae</taxon>
        <taxon>Owenia</taxon>
    </lineage>
</organism>
<dbReference type="Gene3D" id="3.30.450.20">
    <property type="entry name" value="PAS domain"/>
    <property type="match status" value="1"/>
</dbReference>
<evidence type="ECO:0000256" key="3">
    <source>
        <dbReference type="ARBA" id="ARBA00022475"/>
    </source>
</evidence>
<keyword evidence="3" id="KW-1003">Cell membrane</keyword>
<proteinExistence type="inferred from homology"/>
<evidence type="ECO:0000256" key="2">
    <source>
        <dbReference type="ARBA" id="ARBA00007242"/>
    </source>
</evidence>
<evidence type="ECO:0000313" key="12">
    <source>
        <dbReference type="Proteomes" id="UP000749559"/>
    </source>
</evidence>
<dbReference type="OrthoDB" id="9970547at2759"/>
<evidence type="ECO:0000256" key="1">
    <source>
        <dbReference type="ARBA" id="ARBA00004651"/>
    </source>
</evidence>
<protein>
    <recommendedName>
        <fullName evidence="10">GPR158/179 extracellular domain-containing protein</fullName>
    </recommendedName>
</protein>
<reference evidence="11" key="1">
    <citation type="submission" date="2022-03" db="EMBL/GenBank/DDBJ databases">
        <authorList>
            <person name="Martin C."/>
        </authorList>
    </citation>
    <scope>NUCLEOTIDE SEQUENCE</scope>
</reference>